<keyword evidence="2" id="KW-1185">Reference proteome</keyword>
<dbReference type="AlphaFoldDB" id="A0A4Z1F1N9"/>
<reference evidence="1 2" key="1">
    <citation type="submission" date="2017-12" db="EMBL/GenBank/DDBJ databases">
        <title>Comparative genomics of Botrytis spp.</title>
        <authorList>
            <person name="Valero-Jimenez C.A."/>
            <person name="Tapia P."/>
            <person name="Veloso J."/>
            <person name="Silva-Moreno E."/>
            <person name="Staats M."/>
            <person name="Valdes J.H."/>
            <person name="Van Kan J.A.L."/>
        </authorList>
    </citation>
    <scope>NUCLEOTIDE SEQUENCE [LARGE SCALE GENOMIC DNA]</scope>
    <source>
        <strain evidence="1 2">Bt9001</strain>
    </source>
</reference>
<gene>
    <name evidence="1" type="ORF">BTUL_0022g00740</name>
</gene>
<dbReference type="Proteomes" id="UP000297777">
    <property type="component" value="Unassembled WGS sequence"/>
</dbReference>
<dbReference type="EMBL" id="PQXH01000022">
    <property type="protein sequence ID" value="TGO16972.1"/>
    <property type="molecule type" value="Genomic_DNA"/>
</dbReference>
<sequence>MRPMFDRQVDLPQYQLTLAEANYLKSITIKTNRTATGRSENKIKWNCKLDHEMGLIEIDGNRIEQ</sequence>
<protein>
    <submittedName>
        <fullName evidence="1">Uncharacterized protein</fullName>
    </submittedName>
</protein>
<organism evidence="1 2">
    <name type="scientific">Botrytis tulipae</name>
    <dbReference type="NCBI Taxonomy" id="87230"/>
    <lineage>
        <taxon>Eukaryota</taxon>
        <taxon>Fungi</taxon>
        <taxon>Dikarya</taxon>
        <taxon>Ascomycota</taxon>
        <taxon>Pezizomycotina</taxon>
        <taxon>Leotiomycetes</taxon>
        <taxon>Helotiales</taxon>
        <taxon>Sclerotiniaceae</taxon>
        <taxon>Botrytis</taxon>
    </lineage>
</organism>
<proteinExistence type="predicted"/>
<comment type="caution">
    <text evidence="1">The sequence shown here is derived from an EMBL/GenBank/DDBJ whole genome shotgun (WGS) entry which is preliminary data.</text>
</comment>
<accession>A0A4Z1F1N9</accession>
<evidence type="ECO:0000313" key="2">
    <source>
        <dbReference type="Proteomes" id="UP000297777"/>
    </source>
</evidence>
<name>A0A4Z1F1N9_9HELO</name>
<evidence type="ECO:0000313" key="1">
    <source>
        <dbReference type="EMBL" id="TGO16972.1"/>
    </source>
</evidence>